<feature type="domain" description="HTH cro/C1-type" evidence="2">
    <location>
        <begin position="30"/>
        <end position="84"/>
    </location>
</feature>
<organism evidence="3 4">
    <name type="scientific">Leuconostoc gasicomitatum</name>
    <dbReference type="NCBI Taxonomy" id="115778"/>
    <lineage>
        <taxon>Bacteria</taxon>
        <taxon>Bacillati</taxon>
        <taxon>Bacillota</taxon>
        <taxon>Bacilli</taxon>
        <taxon>Lactobacillales</taxon>
        <taxon>Lactobacillaceae</taxon>
        <taxon>Leuconostoc</taxon>
        <taxon>Leuconostoc gelidum group</taxon>
    </lineage>
</organism>
<comment type="caution">
    <text evidence="3">The sequence shown here is derived from an EMBL/GenBank/DDBJ whole genome shotgun (WGS) entry which is preliminary data.</text>
</comment>
<evidence type="ECO:0000313" key="3">
    <source>
        <dbReference type="EMBL" id="MBZ5962235.1"/>
    </source>
</evidence>
<dbReference type="SMART" id="SM00530">
    <property type="entry name" value="HTH_XRE"/>
    <property type="match status" value="1"/>
</dbReference>
<proteinExistence type="predicted"/>
<dbReference type="SUPFAM" id="SSF47413">
    <property type="entry name" value="lambda repressor-like DNA-binding domains"/>
    <property type="match status" value="1"/>
</dbReference>
<name>A0A9Q3XT32_9LACO</name>
<keyword evidence="1" id="KW-0238">DNA-binding</keyword>
<evidence type="ECO:0000313" key="4">
    <source>
        <dbReference type="Proteomes" id="UP000752647"/>
    </source>
</evidence>
<dbReference type="EMBL" id="JAHBFI010000008">
    <property type="protein sequence ID" value="MBZ5962235.1"/>
    <property type="molecule type" value="Genomic_DNA"/>
</dbReference>
<dbReference type="GO" id="GO:0003677">
    <property type="term" value="F:DNA binding"/>
    <property type="evidence" value="ECO:0007669"/>
    <property type="project" value="UniProtKB-KW"/>
</dbReference>
<dbReference type="InterPro" id="IPR001387">
    <property type="entry name" value="Cro/C1-type_HTH"/>
</dbReference>
<evidence type="ECO:0000259" key="2">
    <source>
        <dbReference type="PROSITE" id="PS50943"/>
    </source>
</evidence>
<dbReference type="CDD" id="cd00093">
    <property type="entry name" value="HTH_XRE"/>
    <property type="match status" value="1"/>
</dbReference>
<protein>
    <submittedName>
        <fullName evidence="3">Helix-turn-helix transcriptional regulator</fullName>
    </submittedName>
</protein>
<dbReference type="Proteomes" id="UP000752647">
    <property type="component" value="Unassembled WGS sequence"/>
</dbReference>
<dbReference type="PANTHER" id="PTHR46558:SF11">
    <property type="entry name" value="HTH-TYPE TRANSCRIPTIONAL REGULATOR XRE"/>
    <property type="match status" value="1"/>
</dbReference>
<dbReference type="InterPro" id="IPR010982">
    <property type="entry name" value="Lambda_DNA-bd_dom_sf"/>
</dbReference>
<dbReference type="PROSITE" id="PS50943">
    <property type="entry name" value="HTH_CROC1"/>
    <property type="match status" value="1"/>
</dbReference>
<dbReference type="PANTHER" id="PTHR46558">
    <property type="entry name" value="TRACRIPTIONAL REGULATORY PROTEIN-RELATED-RELATED"/>
    <property type="match status" value="1"/>
</dbReference>
<evidence type="ECO:0000256" key="1">
    <source>
        <dbReference type="ARBA" id="ARBA00023125"/>
    </source>
</evidence>
<dbReference type="AlphaFoldDB" id="A0A9Q3XT32"/>
<reference evidence="3" key="1">
    <citation type="submission" date="2021-05" db="EMBL/GenBank/DDBJ databases">
        <title>Pangenome of Leuconostoc gelidum warrants species status for Leuconostoc gelidum subsp. gasicomitatum.</title>
        <authorList>
            <person name="Johansson P."/>
            <person name="Sade E."/>
            <person name="Hultman J."/>
            <person name="Auvinen P."/>
            <person name="Bjorkroth J."/>
        </authorList>
    </citation>
    <scope>NUCLEOTIDE SEQUENCE</scope>
    <source>
        <strain evidence="3">A.21.4</strain>
    </source>
</reference>
<dbReference type="Gene3D" id="1.10.260.40">
    <property type="entry name" value="lambda repressor-like DNA-binding domains"/>
    <property type="match status" value="1"/>
</dbReference>
<dbReference type="RefSeq" id="WP_090090435.1">
    <property type="nucleotide sequence ID" value="NZ_CBCPIF010000001.1"/>
</dbReference>
<sequence length="86" mass="9682">MINNYAFCELTEKDMVTIYGGGSEDIAVNLKLLRITSGFNRRDLADMMNVSLSTITKYEKGSRIPDIDTIIKLAEMLNTDVESLIF</sequence>
<gene>
    <name evidence="3" type="ORF">KIJ12_03515</name>
</gene>
<dbReference type="Pfam" id="PF01381">
    <property type="entry name" value="HTH_3"/>
    <property type="match status" value="1"/>
</dbReference>
<accession>A0A9Q3XT32</accession>